<protein>
    <recommendedName>
        <fullName evidence="3">HTH araC/xylS-type domain-containing protein</fullName>
    </recommendedName>
</protein>
<dbReference type="Proteomes" id="UP000618591">
    <property type="component" value="Unassembled WGS sequence"/>
</dbReference>
<reference evidence="2" key="1">
    <citation type="journal article" date="2019" name="Int. J. Syst. Evol. Microbiol.">
        <title>The Global Catalogue of Microorganisms (GCM) 10K type strain sequencing project: providing services to taxonomists for standard genome sequencing and annotation.</title>
        <authorList>
            <consortium name="The Broad Institute Genomics Platform"/>
            <consortium name="The Broad Institute Genome Sequencing Center for Infectious Disease"/>
            <person name="Wu L."/>
            <person name="Ma J."/>
        </authorList>
    </citation>
    <scope>NUCLEOTIDE SEQUENCE [LARGE SCALE GENOMIC DNA]</scope>
    <source>
        <strain evidence="2">CGMCC 1.10106</strain>
    </source>
</reference>
<evidence type="ECO:0008006" key="3">
    <source>
        <dbReference type="Google" id="ProtNLM"/>
    </source>
</evidence>
<gene>
    <name evidence="1" type="ORF">GCM10011395_05780</name>
</gene>
<proteinExistence type="predicted"/>
<organism evidence="1 2">
    <name type="scientific">Sphingomonas psychrolutea</name>
    <dbReference type="NCBI Taxonomy" id="1259676"/>
    <lineage>
        <taxon>Bacteria</taxon>
        <taxon>Pseudomonadati</taxon>
        <taxon>Pseudomonadota</taxon>
        <taxon>Alphaproteobacteria</taxon>
        <taxon>Sphingomonadales</taxon>
        <taxon>Sphingomonadaceae</taxon>
        <taxon>Sphingomonas</taxon>
    </lineage>
</organism>
<sequence length="251" mass="28325">MLPSWAMIWVVLAEDPISVSVGNRRYGELSSAILYGVTSSAMPVRSNGGVTIAIDISPLGWARFFKQSAETLRDRITPLKEVLPPSLVNELVNRLYHSDRALDVKGILDDIFLRALPAPHPDEAMIADMIRILSATGRSDLSEASASLGIQPLKLRRLSQRYFGFPPKILQMRTRFLRIFLNMMINPCDDYESLISEFYFDRSHFLRDSKRFLGMTPWQFLDLNTSYLTAALRARRLVMGVPTSSLDIVSA</sequence>
<keyword evidence="2" id="KW-1185">Reference proteome</keyword>
<dbReference type="EMBL" id="BMDW01000003">
    <property type="protein sequence ID" value="GGA38331.1"/>
    <property type="molecule type" value="Genomic_DNA"/>
</dbReference>
<evidence type="ECO:0000313" key="1">
    <source>
        <dbReference type="EMBL" id="GGA38331.1"/>
    </source>
</evidence>
<accession>A0ABQ1G7N2</accession>
<comment type="caution">
    <text evidence="1">The sequence shown here is derived from an EMBL/GenBank/DDBJ whole genome shotgun (WGS) entry which is preliminary data.</text>
</comment>
<name>A0ABQ1G7N2_9SPHN</name>
<dbReference type="Gene3D" id="1.10.10.60">
    <property type="entry name" value="Homeodomain-like"/>
    <property type="match status" value="1"/>
</dbReference>
<evidence type="ECO:0000313" key="2">
    <source>
        <dbReference type="Proteomes" id="UP000618591"/>
    </source>
</evidence>